<dbReference type="EMBL" id="LBVS01000002">
    <property type="protein sequence ID" value="KKQ90945.1"/>
    <property type="molecule type" value="Genomic_DNA"/>
</dbReference>
<evidence type="ECO:0000256" key="1">
    <source>
        <dbReference type="ARBA" id="ARBA00006227"/>
    </source>
</evidence>
<evidence type="ECO:0000313" key="6">
    <source>
        <dbReference type="Proteomes" id="UP000033862"/>
    </source>
</evidence>
<dbReference type="Proteomes" id="UP000033862">
    <property type="component" value="Unassembled WGS sequence"/>
</dbReference>
<comment type="similarity">
    <text evidence="1 4">Belongs to the universal ribosomal protein uL13 family.</text>
</comment>
<organism evidence="5 6">
    <name type="scientific">Berkelbacteria bacterium GW2011_GWA1_39_10</name>
    <dbReference type="NCBI Taxonomy" id="1618332"/>
    <lineage>
        <taxon>Bacteria</taxon>
        <taxon>Candidatus Berkelbacteria</taxon>
    </lineage>
</organism>
<evidence type="ECO:0000256" key="3">
    <source>
        <dbReference type="ARBA" id="ARBA00023274"/>
    </source>
</evidence>
<proteinExistence type="inferred from homology"/>
<dbReference type="SUPFAM" id="SSF52161">
    <property type="entry name" value="Ribosomal protein L13"/>
    <property type="match status" value="1"/>
</dbReference>
<comment type="subunit">
    <text evidence="4">Part of the 50S ribosomal subunit.</text>
</comment>
<dbReference type="InterPro" id="IPR005822">
    <property type="entry name" value="Ribosomal_uL13"/>
</dbReference>
<dbReference type="PATRIC" id="fig|1618332.3.peg.67"/>
<keyword evidence="3 4" id="KW-0687">Ribonucleoprotein</keyword>
<dbReference type="InterPro" id="IPR005823">
    <property type="entry name" value="Ribosomal_uL13_bac-type"/>
</dbReference>
<dbReference type="PANTHER" id="PTHR11545:SF2">
    <property type="entry name" value="LARGE RIBOSOMAL SUBUNIT PROTEIN UL13M"/>
    <property type="match status" value="1"/>
</dbReference>
<dbReference type="GO" id="GO:0006412">
    <property type="term" value="P:translation"/>
    <property type="evidence" value="ECO:0007669"/>
    <property type="project" value="UniProtKB-UniRule"/>
</dbReference>
<protein>
    <recommendedName>
        <fullName evidence="4">Large ribosomal subunit protein uL13</fullName>
    </recommendedName>
</protein>
<dbReference type="InterPro" id="IPR036899">
    <property type="entry name" value="Ribosomal_uL13_sf"/>
</dbReference>
<evidence type="ECO:0000256" key="2">
    <source>
        <dbReference type="ARBA" id="ARBA00022980"/>
    </source>
</evidence>
<accession>A0A0G0LSJ1</accession>
<dbReference type="GO" id="GO:0003729">
    <property type="term" value="F:mRNA binding"/>
    <property type="evidence" value="ECO:0007669"/>
    <property type="project" value="TreeGrafter"/>
</dbReference>
<dbReference type="GO" id="GO:0017148">
    <property type="term" value="P:negative regulation of translation"/>
    <property type="evidence" value="ECO:0007669"/>
    <property type="project" value="TreeGrafter"/>
</dbReference>
<dbReference type="PANTHER" id="PTHR11545">
    <property type="entry name" value="RIBOSOMAL PROTEIN L13"/>
    <property type="match status" value="1"/>
</dbReference>
<gene>
    <name evidence="4" type="primary">rplM</name>
    <name evidence="5" type="ORF">UT15_C0002G0018</name>
</gene>
<dbReference type="HAMAP" id="MF_01366">
    <property type="entry name" value="Ribosomal_uL13"/>
    <property type="match status" value="1"/>
</dbReference>
<sequence length="136" mass="15585">MSKPESKKPVNLNNHPIISHEIDASGVVLGRLSTQVANFLRGKFKTDFVPYLNIGDQVKVYNASKMVFTGNKLSQKIYYHHTGYIGHLKEEKLSDMFKKNPAEVLKRSVWGMLPKNKLRKLWIKNLIIYNGDIDAK</sequence>
<dbReference type="STRING" id="1618332.UT15_C0002G0018"/>
<dbReference type="Gene3D" id="3.90.1180.10">
    <property type="entry name" value="Ribosomal protein L13"/>
    <property type="match status" value="1"/>
</dbReference>
<evidence type="ECO:0000256" key="4">
    <source>
        <dbReference type="HAMAP-Rule" id="MF_01366"/>
    </source>
</evidence>
<dbReference type="CDD" id="cd00392">
    <property type="entry name" value="Ribosomal_L13"/>
    <property type="match status" value="1"/>
</dbReference>
<comment type="caution">
    <text evidence="5">The sequence shown here is derived from an EMBL/GenBank/DDBJ whole genome shotgun (WGS) entry which is preliminary data.</text>
</comment>
<dbReference type="NCBIfam" id="TIGR01066">
    <property type="entry name" value="rplM_bact"/>
    <property type="match status" value="1"/>
</dbReference>
<dbReference type="Pfam" id="PF00572">
    <property type="entry name" value="Ribosomal_L13"/>
    <property type="match status" value="1"/>
</dbReference>
<dbReference type="GO" id="GO:0005840">
    <property type="term" value="C:ribosome"/>
    <property type="evidence" value="ECO:0007669"/>
    <property type="project" value="UniProtKB-KW"/>
</dbReference>
<name>A0A0G0LSJ1_9BACT</name>
<evidence type="ECO:0000313" key="5">
    <source>
        <dbReference type="EMBL" id="KKQ90945.1"/>
    </source>
</evidence>
<dbReference type="GO" id="GO:1990904">
    <property type="term" value="C:ribonucleoprotein complex"/>
    <property type="evidence" value="ECO:0007669"/>
    <property type="project" value="UniProtKB-KW"/>
</dbReference>
<dbReference type="AlphaFoldDB" id="A0A0G0LSJ1"/>
<reference evidence="5 6" key="1">
    <citation type="journal article" date="2015" name="Nature">
        <title>rRNA introns, odd ribosomes, and small enigmatic genomes across a large radiation of phyla.</title>
        <authorList>
            <person name="Brown C.T."/>
            <person name="Hug L.A."/>
            <person name="Thomas B.C."/>
            <person name="Sharon I."/>
            <person name="Castelle C.J."/>
            <person name="Singh A."/>
            <person name="Wilkins M.J."/>
            <person name="Williams K.H."/>
            <person name="Banfield J.F."/>
        </authorList>
    </citation>
    <scope>NUCLEOTIDE SEQUENCE [LARGE SCALE GENOMIC DNA]</scope>
</reference>
<dbReference type="PIRSF" id="PIRSF002181">
    <property type="entry name" value="Ribosomal_L13"/>
    <property type="match status" value="1"/>
</dbReference>
<keyword evidence="2 4" id="KW-0689">Ribosomal protein</keyword>
<dbReference type="GO" id="GO:0003735">
    <property type="term" value="F:structural constituent of ribosome"/>
    <property type="evidence" value="ECO:0007669"/>
    <property type="project" value="InterPro"/>
</dbReference>
<comment type="function">
    <text evidence="4">This protein is one of the early assembly proteins of the 50S ribosomal subunit, although it is not seen to bind rRNA by itself. It is important during the early stages of 50S assembly.</text>
</comment>